<evidence type="ECO:0000256" key="2">
    <source>
        <dbReference type="SAM" id="Phobius"/>
    </source>
</evidence>
<dbReference type="Pfam" id="PF06458">
    <property type="entry name" value="MucBP"/>
    <property type="match status" value="1"/>
</dbReference>
<evidence type="ECO:0000313" key="4">
    <source>
        <dbReference type="EMBL" id="EOL50917.1"/>
    </source>
</evidence>
<keyword evidence="1" id="KW-0677">Repeat</keyword>
<evidence type="ECO:0000256" key="1">
    <source>
        <dbReference type="ARBA" id="ARBA00022737"/>
    </source>
</evidence>
<keyword evidence="5" id="KW-1185">Reference proteome</keyword>
<organism evidence="4 5">
    <name type="scientific">Enterococcus caccae ATCC BAA-1240</name>
    <dbReference type="NCBI Taxonomy" id="1158612"/>
    <lineage>
        <taxon>Bacteria</taxon>
        <taxon>Bacillati</taxon>
        <taxon>Bacillota</taxon>
        <taxon>Bacilli</taxon>
        <taxon>Lactobacillales</taxon>
        <taxon>Enterococcaceae</taxon>
        <taxon>Enterococcus</taxon>
    </lineage>
</organism>
<keyword evidence="2" id="KW-0812">Transmembrane</keyword>
<reference evidence="4 5" key="1">
    <citation type="submission" date="2013-02" db="EMBL/GenBank/DDBJ databases">
        <title>The Genome Sequence of Enterococcus caccae BAA-1240.</title>
        <authorList>
            <consortium name="The Broad Institute Genome Sequencing Platform"/>
            <consortium name="The Broad Institute Genome Sequencing Center for Infectious Disease"/>
            <person name="Earl A.M."/>
            <person name="Gilmore M.S."/>
            <person name="Lebreton F."/>
            <person name="Walker B."/>
            <person name="Young S.K."/>
            <person name="Zeng Q."/>
            <person name="Gargeya S."/>
            <person name="Fitzgerald M."/>
            <person name="Haas B."/>
            <person name="Abouelleil A."/>
            <person name="Alvarado L."/>
            <person name="Arachchi H.M."/>
            <person name="Berlin A.M."/>
            <person name="Chapman S.B."/>
            <person name="Dewar J."/>
            <person name="Goldberg J."/>
            <person name="Griggs A."/>
            <person name="Gujja S."/>
            <person name="Hansen M."/>
            <person name="Howarth C."/>
            <person name="Imamovic A."/>
            <person name="Larimer J."/>
            <person name="McCowan C."/>
            <person name="Murphy C."/>
            <person name="Neiman D."/>
            <person name="Pearson M."/>
            <person name="Priest M."/>
            <person name="Roberts A."/>
            <person name="Saif S."/>
            <person name="Shea T."/>
            <person name="Sisk P."/>
            <person name="Sykes S."/>
            <person name="Wortman J."/>
            <person name="Nusbaum C."/>
            <person name="Birren B."/>
        </authorList>
    </citation>
    <scope>NUCLEOTIDE SEQUENCE [LARGE SCALE GENOMIC DNA]</scope>
    <source>
        <strain evidence="4 5">ATCC BAA-1240</strain>
    </source>
</reference>
<dbReference type="Gene3D" id="3.10.20.320">
    <property type="entry name" value="Putative peptidoglycan bound protein (lpxtg motif)"/>
    <property type="match status" value="1"/>
</dbReference>
<dbReference type="EMBL" id="AJAU01000001">
    <property type="protein sequence ID" value="EOL50917.1"/>
    <property type="molecule type" value="Genomic_DNA"/>
</dbReference>
<sequence>MSKLKKKTISSIVGIALVIVCICSIILKKATPISASQDNKVEQSVYSSVEEASLKENNDLFVKSQNTRTTILLRNYSQFTTVNPDGTIAEPDKVSESFGTALKGTASKVYHNGKLVTGGFAYSGVVKVTDSGRDSTGRSFDTYFILGENCSFDLSELKLATSLTALATLTIEYKYSDGLPVVGNILMNFNFSTATYFELNENNLFGVLGDTNAKTYGILDHDAPSGRVKIRPGEGITAGATSVTSIITNNKVENMTFWNSHSNGSLSFLNWTGVEIKPKQMAGNIEGHQNEFSTDKKKLFTGRQMVSKSPWNKLYDAFFFEILANDNLLLNPDDIKIYSVIDSNREDITTKFYKEKNNDTGNIILYPLNNDESLYNKLIEFEVYGSLDMNKIQQWWPLVDTNNNLNLSTNFSIQVNYDGISKKFSSNTDEMSFKNIKFSKMKIIAEPEVFNVYPDYTEYLKSNYKLSKIPTVNDHGTVHITYPNGNKITTPFTPNGPNEFDSQLTIPRTELPEQLNEEPGTIKDYDTSLLAINETEPYNGLTSEDYAVKIKVYNLGAKPIPQIIKKGTTFTKKASEVIQDVVILPGHTASYEYEGDMPDTSITCLTSVMVRMTDANQPDKTTLVKVPVEVIDETPPSRGLYIAANDFISRPEPFQNLTENKINKQILKQSEAVAWDVATGSSKDITLSVESTTLPLNPEHGIYKATLQAVRGTETVKKMITIDIQSNQKVNVEFVDETGEALHDKITFDKIIGTTIDLTEETEVQKVLESIQAKNYQLVKKPDNETKIPVTREESTVQYQFKGMLFVQSSPNFLNFGRKTLGIPFIKVEKAKYDKSLIVWDNRKNGGAWNLTATLKKPLTSQEDPSKILPAAIRYKVSDTETVILSENTTQPIAKRTHETKGQYNVSNEWDKNESGLLLEVPSGEVLQAGGYRATILWQVEQAP</sequence>
<gene>
    <name evidence="4" type="ORF">UC7_00030</name>
</gene>
<name>R3WU66_9ENTE</name>
<dbReference type="RefSeq" id="WP_010770244.1">
    <property type="nucleotide sequence ID" value="NZ_KB946332.1"/>
</dbReference>
<keyword evidence="2" id="KW-0472">Membrane</keyword>
<dbReference type="Proteomes" id="UP000013840">
    <property type="component" value="Unassembled WGS sequence"/>
</dbReference>
<feature type="transmembrane region" description="Helical" evidence="2">
    <location>
        <begin position="9"/>
        <end position="27"/>
    </location>
</feature>
<proteinExistence type="predicted"/>
<accession>R3WU66</accession>
<comment type="caution">
    <text evidence="4">The sequence shown here is derived from an EMBL/GenBank/DDBJ whole genome shotgun (WGS) entry which is preliminary data.</text>
</comment>
<keyword evidence="2" id="KW-1133">Transmembrane helix</keyword>
<protein>
    <recommendedName>
        <fullName evidence="3">MucBP domain-containing protein</fullName>
    </recommendedName>
</protein>
<dbReference type="STRING" id="317735.RU98_GL001826"/>
<dbReference type="PATRIC" id="fig|1158612.3.peg.29"/>
<dbReference type="InterPro" id="IPR009459">
    <property type="entry name" value="MucBP_dom"/>
</dbReference>
<feature type="domain" description="MucBP" evidence="3">
    <location>
        <begin position="729"/>
        <end position="801"/>
    </location>
</feature>
<evidence type="ECO:0000313" key="5">
    <source>
        <dbReference type="Proteomes" id="UP000013840"/>
    </source>
</evidence>
<dbReference type="AlphaFoldDB" id="R3WU66"/>
<evidence type="ECO:0000259" key="3">
    <source>
        <dbReference type="Pfam" id="PF06458"/>
    </source>
</evidence>